<evidence type="ECO:0000313" key="2">
    <source>
        <dbReference type="Proteomes" id="UP001165960"/>
    </source>
</evidence>
<dbReference type="Proteomes" id="UP001165960">
    <property type="component" value="Unassembled WGS sequence"/>
</dbReference>
<dbReference type="EMBL" id="QTSX02006720">
    <property type="protein sequence ID" value="KAJ9052265.1"/>
    <property type="molecule type" value="Genomic_DNA"/>
</dbReference>
<keyword evidence="2" id="KW-1185">Reference proteome</keyword>
<gene>
    <name evidence="1" type="ORF">DSO57_1035929</name>
</gene>
<sequence length="587" mass="65553">MCAGWYSVLLAGLVRLVAGQEYDYVVVGSGPGGGTVAVDLAKAGFSTLLIEAGPDHSSEITSIPAMHFSSSEDPNTSLDFTVHHYDKDDGGYFYPRAAALGGCSVHNAMITLYPNTRDFQEMVNITGDRGWSEESMRKYLRRIEANQYVPRTAESEKIHGFDGWIPTSITNLTRLGPPDLNMEKVVLKEYGDLKKDGNGYFHDKLSVDTDGTIFLPLAIDKETYKRFDLGGYIKKHAAKGKLDIWTDTFVTKILFDKDLKAHGVEYFSGKYLYGASPRSSEKTRSAAKKGQVLVRKEVIVSGGSFNTPQLLMLSGIGNKTKLEELGIPVVKDLPGVGHNMMDRYEVPHVIKYPNTFHILKDCHYETKKTDACYEQYIKNKTGPYIGNGVLSAELISTRPELPEPDLLMLNVFAEFHSYHHNYSKELDNERGAFTRLACLGHTMNNGYVELRSTDPFQPPFINFRYFSHDPDNLDTLVKIVKDQRTHFKSFPGEFTELYPGKDVQTDAEIRAYVKKLAWGHHACCTAKLGKNSDPMAVLDAKFRVRGVKNLRVVDASSLPVLPGYFPSLFLHMVASRAAELIIEDASP</sequence>
<evidence type="ECO:0000313" key="1">
    <source>
        <dbReference type="EMBL" id="KAJ9052265.1"/>
    </source>
</evidence>
<organism evidence="1 2">
    <name type="scientific">Entomophthora muscae</name>
    <dbReference type="NCBI Taxonomy" id="34485"/>
    <lineage>
        <taxon>Eukaryota</taxon>
        <taxon>Fungi</taxon>
        <taxon>Fungi incertae sedis</taxon>
        <taxon>Zoopagomycota</taxon>
        <taxon>Entomophthoromycotina</taxon>
        <taxon>Entomophthoromycetes</taxon>
        <taxon>Entomophthorales</taxon>
        <taxon>Entomophthoraceae</taxon>
        <taxon>Entomophthora</taxon>
    </lineage>
</organism>
<name>A0ACC2RQC4_9FUNG</name>
<reference evidence="1" key="1">
    <citation type="submission" date="2022-04" db="EMBL/GenBank/DDBJ databases">
        <title>Genome of the entomopathogenic fungus Entomophthora muscae.</title>
        <authorList>
            <person name="Elya C."/>
            <person name="Lovett B.R."/>
            <person name="Lee E."/>
            <person name="Macias A.M."/>
            <person name="Hajek A.E."/>
            <person name="De Bivort B.L."/>
            <person name="Kasson M.T."/>
            <person name="De Fine Licht H.H."/>
            <person name="Stajich J.E."/>
        </authorList>
    </citation>
    <scope>NUCLEOTIDE SEQUENCE</scope>
    <source>
        <strain evidence="1">Berkeley</strain>
    </source>
</reference>
<accession>A0ACC2RQC4</accession>
<protein>
    <submittedName>
        <fullName evidence="1">Uncharacterized protein</fullName>
    </submittedName>
</protein>
<proteinExistence type="predicted"/>
<comment type="caution">
    <text evidence="1">The sequence shown here is derived from an EMBL/GenBank/DDBJ whole genome shotgun (WGS) entry which is preliminary data.</text>
</comment>